<dbReference type="PANTHER" id="PTHR22946">
    <property type="entry name" value="DIENELACTONE HYDROLASE DOMAIN-CONTAINING PROTEIN-RELATED"/>
    <property type="match status" value="1"/>
</dbReference>
<dbReference type="GO" id="GO:0016787">
    <property type="term" value="F:hydrolase activity"/>
    <property type="evidence" value="ECO:0007669"/>
    <property type="project" value="InterPro"/>
</dbReference>
<keyword evidence="4" id="KW-1185">Reference proteome</keyword>
<organism evidence="3 4">
    <name type="scientific">Catenuloplanes indicus</name>
    <dbReference type="NCBI Taxonomy" id="137267"/>
    <lineage>
        <taxon>Bacteria</taxon>
        <taxon>Bacillati</taxon>
        <taxon>Actinomycetota</taxon>
        <taxon>Actinomycetes</taxon>
        <taxon>Micromonosporales</taxon>
        <taxon>Micromonosporaceae</taxon>
        <taxon>Catenuloplanes</taxon>
    </lineage>
</organism>
<dbReference type="InterPro" id="IPR029058">
    <property type="entry name" value="AB_hydrolase_fold"/>
</dbReference>
<gene>
    <name evidence="3" type="ORF">J2S42_007271</name>
</gene>
<name>A0AAE3W7A4_9ACTN</name>
<dbReference type="Pfam" id="PF01738">
    <property type="entry name" value="DLH"/>
    <property type="match status" value="1"/>
</dbReference>
<accession>A0AAE3W7A4</accession>
<comment type="caution">
    <text evidence="3">The sequence shown here is derived from an EMBL/GenBank/DDBJ whole genome shotgun (WGS) entry which is preliminary data.</text>
</comment>
<dbReference type="AlphaFoldDB" id="A0AAE3W7A4"/>
<evidence type="ECO:0000313" key="3">
    <source>
        <dbReference type="EMBL" id="MDQ0370602.1"/>
    </source>
</evidence>
<dbReference type="InterPro" id="IPR050261">
    <property type="entry name" value="FrsA_esterase"/>
</dbReference>
<feature type="domain" description="Dienelactone hydrolase" evidence="2">
    <location>
        <begin position="92"/>
        <end position="228"/>
    </location>
</feature>
<reference evidence="3 4" key="1">
    <citation type="submission" date="2023-07" db="EMBL/GenBank/DDBJ databases">
        <title>Sequencing the genomes of 1000 actinobacteria strains.</title>
        <authorList>
            <person name="Klenk H.-P."/>
        </authorList>
    </citation>
    <scope>NUCLEOTIDE SEQUENCE [LARGE SCALE GENOMIC DNA]</scope>
    <source>
        <strain evidence="3 4">DSM 44709</strain>
    </source>
</reference>
<evidence type="ECO:0000259" key="2">
    <source>
        <dbReference type="Pfam" id="PF01738"/>
    </source>
</evidence>
<proteinExistence type="inferred from homology"/>
<dbReference type="EMBL" id="JAUSUZ010000001">
    <property type="protein sequence ID" value="MDQ0370602.1"/>
    <property type="molecule type" value="Genomic_DNA"/>
</dbReference>
<comment type="similarity">
    <text evidence="1">Belongs to the AB hydrolase superfamily.</text>
</comment>
<dbReference type="Gene3D" id="3.40.50.1820">
    <property type="entry name" value="alpha/beta hydrolase"/>
    <property type="match status" value="1"/>
</dbReference>
<evidence type="ECO:0000256" key="1">
    <source>
        <dbReference type="ARBA" id="ARBA00008645"/>
    </source>
</evidence>
<protein>
    <submittedName>
        <fullName evidence="3">Acetyl esterase/lipase</fullName>
    </submittedName>
</protein>
<sequence>MAEPTYMSPFVLPVAPIAPESHDPIDLYLPDGDGPHPAILFVHGGPIPPEMQPSPRHWPVFRGYGALAVSRGVAGAVVDHPLRTPADYPAAAEAIAAAIETVRADPRVDGERVAVWYFSGGGMLSSALLRQPPAWLRCVAMNYPLLEPFPGMDVDPAFRPAETVASAGDLPIVLVRAGREHPFIAGTVATFVAAAERAGADLHIVDTPNGQHSFDMIDDTDESRTAIDAATTAVVARLTAS</sequence>
<evidence type="ECO:0000313" key="4">
    <source>
        <dbReference type="Proteomes" id="UP001240236"/>
    </source>
</evidence>
<dbReference type="InterPro" id="IPR002925">
    <property type="entry name" value="Dienelactn_hydro"/>
</dbReference>
<dbReference type="SUPFAM" id="SSF53474">
    <property type="entry name" value="alpha/beta-Hydrolases"/>
    <property type="match status" value="1"/>
</dbReference>
<dbReference type="RefSeq" id="WP_307246692.1">
    <property type="nucleotide sequence ID" value="NZ_JAUSUZ010000001.1"/>
</dbReference>
<dbReference type="Proteomes" id="UP001240236">
    <property type="component" value="Unassembled WGS sequence"/>
</dbReference>